<dbReference type="GO" id="GO:0016020">
    <property type="term" value="C:membrane"/>
    <property type="evidence" value="ECO:0007669"/>
    <property type="project" value="TreeGrafter"/>
</dbReference>
<evidence type="ECO:0000313" key="4">
    <source>
        <dbReference type="Proteomes" id="UP000647172"/>
    </source>
</evidence>
<comment type="caution">
    <text evidence="3">The sequence shown here is derived from an EMBL/GenBank/DDBJ whole genome shotgun (WGS) entry which is preliminary data.</text>
</comment>
<protein>
    <submittedName>
        <fullName evidence="3">TrpR-binding protein WrbA</fullName>
    </submittedName>
</protein>
<dbReference type="PANTHER" id="PTHR30546">
    <property type="entry name" value="FLAVODOXIN-RELATED PROTEIN WRBA-RELATED"/>
    <property type="match status" value="1"/>
</dbReference>
<sequence length="209" mass="21770">MEPVTAAIIYYSATGTVHALARAAAEGAEKAGAAVRLRRIAETLPDEVIDAKPPAWTEHRDASAGIAVAELDDLDWAEVVLLGTPTRFGLVSSQLKAFIDSTSPLWSQGRLAGKVYSAFTASSTAHGGQESTILALGNVFYHWGGIIVPPGYTDPIQFESGNPYGTSHVAGAGAPGEVALQAARHQARRAVDVATALKAGRAAVRPTAR</sequence>
<dbReference type="Pfam" id="PF03358">
    <property type="entry name" value="FMN_red"/>
    <property type="match status" value="1"/>
</dbReference>
<gene>
    <name evidence="3" type="primary">wrbA_2</name>
    <name evidence="3" type="ORF">Ani05nite_52190</name>
</gene>
<dbReference type="NCBIfam" id="TIGR01755">
    <property type="entry name" value="flav_wrbA"/>
    <property type="match status" value="1"/>
</dbReference>
<dbReference type="Gene3D" id="3.40.50.360">
    <property type="match status" value="1"/>
</dbReference>
<accession>A0A919JLT2</accession>
<dbReference type="RefSeq" id="WP_203772446.1">
    <property type="nucleotide sequence ID" value="NZ_BAAAYJ010000097.1"/>
</dbReference>
<dbReference type="GO" id="GO:0010181">
    <property type="term" value="F:FMN binding"/>
    <property type="evidence" value="ECO:0007669"/>
    <property type="project" value="InterPro"/>
</dbReference>
<dbReference type="SUPFAM" id="SSF52218">
    <property type="entry name" value="Flavoproteins"/>
    <property type="match status" value="1"/>
</dbReference>
<reference evidence="3" key="1">
    <citation type="submission" date="2021-01" db="EMBL/GenBank/DDBJ databases">
        <title>Whole genome shotgun sequence of Actinoplanes nipponensis NBRC 14063.</title>
        <authorList>
            <person name="Komaki H."/>
            <person name="Tamura T."/>
        </authorList>
    </citation>
    <scope>NUCLEOTIDE SEQUENCE</scope>
    <source>
        <strain evidence="3">NBRC 14063</strain>
    </source>
</reference>
<dbReference type="PROSITE" id="PS50902">
    <property type="entry name" value="FLAVODOXIN_LIKE"/>
    <property type="match status" value="1"/>
</dbReference>
<dbReference type="AlphaFoldDB" id="A0A919JLT2"/>
<feature type="domain" description="Flavodoxin-like" evidence="2">
    <location>
        <begin position="6"/>
        <end position="179"/>
    </location>
</feature>
<dbReference type="InterPro" id="IPR008254">
    <property type="entry name" value="Flavodoxin/NO_synth"/>
</dbReference>
<proteinExistence type="inferred from homology"/>
<evidence type="ECO:0000256" key="1">
    <source>
        <dbReference type="ARBA" id="ARBA00006961"/>
    </source>
</evidence>
<dbReference type="InterPro" id="IPR029039">
    <property type="entry name" value="Flavoprotein-like_sf"/>
</dbReference>
<dbReference type="FunFam" id="3.40.50.360:FF:000001">
    <property type="entry name" value="NAD(P)H dehydrogenase (Quinone) FQR1-like"/>
    <property type="match status" value="1"/>
</dbReference>
<name>A0A919JLT2_9ACTN</name>
<evidence type="ECO:0000259" key="2">
    <source>
        <dbReference type="PROSITE" id="PS50902"/>
    </source>
</evidence>
<dbReference type="NCBIfam" id="NF002999">
    <property type="entry name" value="PRK03767.1"/>
    <property type="match status" value="1"/>
</dbReference>
<dbReference type="InterPro" id="IPR005025">
    <property type="entry name" value="FMN_Rdtase-like_dom"/>
</dbReference>
<dbReference type="Proteomes" id="UP000647172">
    <property type="component" value="Unassembled WGS sequence"/>
</dbReference>
<dbReference type="InterPro" id="IPR010089">
    <property type="entry name" value="Flavoprotein_WrbA-like"/>
</dbReference>
<organism evidence="3 4">
    <name type="scientific">Actinoplanes nipponensis</name>
    <dbReference type="NCBI Taxonomy" id="135950"/>
    <lineage>
        <taxon>Bacteria</taxon>
        <taxon>Bacillati</taxon>
        <taxon>Actinomycetota</taxon>
        <taxon>Actinomycetes</taxon>
        <taxon>Micromonosporales</taxon>
        <taxon>Micromonosporaceae</taxon>
        <taxon>Actinoplanes</taxon>
    </lineage>
</organism>
<evidence type="ECO:0000313" key="3">
    <source>
        <dbReference type="EMBL" id="GIE51685.1"/>
    </source>
</evidence>
<keyword evidence="4" id="KW-1185">Reference proteome</keyword>
<dbReference type="GO" id="GO:0003955">
    <property type="term" value="F:NAD(P)H dehydrogenase (quinone) activity"/>
    <property type="evidence" value="ECO:0007669"/>
    <property type="project" value="InterPro"/>
</dbReference>
<dbReference type="PANTHER" id="PTHR30546:SF23">
    <property type="entry name" value="FLAVOPROTEIN-LIKE PROTEIN YCP4-RELATED"/>
    <property type="match status" value="1"/>
</dbReference>
<comment type="similarity">
    <text evidence="1">Belongs to the WrbA family.</text>
</comment>
<dbReference type="EMBL" id="BOMQ01000061">
    <property type="protein sequence ID" value="GIE51685.1"/>
    <property type="molecule type" value="Genomic_DNA"/>
</dbReference>